<dbReference type="PANTHER" id="PTHR35392:SF1">
    <property type="entry name" value="ZN(II)2CYS6 TRANSCRIPTION FACTOR (EUROFUNG)"/>
    <property type="match status" value="1"/>
</dbReference>
<evidence type="ECO:0000313" key="2">
    <source>
        <dbReference type="EMBL" id="KAK8175892.1"/>
    </source>
</evidence>
<evidence type="ECO:0000313" key="3">
    <source>
        <dbReference type="Proteomes" id="UP001456524"/>
    </source>
</evidence>
<feature type="compositionally biased region" description="Polar residues" evidence="1">
    <location>
        <begin position="95"/>
        <end position="112"/>
    </location>
</feature>
<keyword evidence="3" id="KW-1185">Reference proteome</keyword>
<sequence>MTTTSTPWHDTANEGFFGPMSPDDWADNDDVVQNVFPPFSGSDRSWSKSPGSLLSGYSPPPLVGLPIPYSTATSDFHHGAFAAPVQMETDVPPIQTDTASNSPASDQVQTPPEMNPSVDHHLDMTSNNAWPHSNHQSHGSQIMDESWEIVPRQSSVISLDSPVENPRSTFGANYFPTQPENSAPIPRANLAFAGQDFANLPLRQGTHSTVSQSSSEPSVQLASITPQTNSSMTGFPHSSYPSDEEVLSMLQAQGQEQPWSTAFPRDSMSWDAKSDALMFGPSFCQTPTTQAPVTQDQLRSSISSTAHSLSPDPTSSVISGSPMEQYVSGPHSASQELSFAIHGGTNHFGHVQNSIADPSLFMDSTLQSMQAPSQLQYNYMPGTTAFNMPPATAQFPPAPLNAAFMDPASETALLNSAQISNFPNLFAMDSPPAIAPQSCDSPGYYQPIDTVVNSSPANRSGGRQLGSHLAPEKRRDANTMRDIKACWSCAFQRDKCGEGDPCPRCAKRCNKANGPHPQLACDRTPLWELVEYFLPSIMTGIHTQQALKDFVRQHTTGWTDVRIRLRLIPGRGLPAMPCEAYEFVPKTIEPQRQFQYFKNSKTGMPLRSERPSPPLGMVQIENGDKDRYTKYIDDIIQNYFPAFAQMYCSDDGYDFNLRLLELLRNLKPEAKDEKDILHDVRRLIVVTYIMGHTLVLEEANRATVLPTLRHARPAVEYGTFCSPRVVNRQLKYLFCQLHTQYMSDVYKKLQQMLKKSKQWPPAKWVAAFAAMLGLAMVHEDTQKTVHLLADYKVAAEGWSLRDAETVAGRTCEAIDVKFSFVTALFMRRSSKGENPIVHRDSSWWANKLDRNASVFAEGVKKLVGDNYTYLVQQQKVPSDRQGNFTARIVGRFLTTLLDQN</sequence>
<accession>A0ABR1Y4J7</accession>
<proteinExistence type="predicted"/>
<feature type="region of interest" description="Disordered" evidence="1">
    <location>
        <begin position="455"/>
        <end position="474"/>
    </location>
</feature>
<dbReference type="InterPro" id="IPR052973">
    <property type="entry name" value="Fungal_sec-metab_reg_TF"/>
</dbReference>
<name>A0ABR1Y4J7_9PEZI</name>
<dbReference type="PANTHER" id="PTHR35392">
    <property type="entry name" value="ZN(II)2CYS6 TRANSCRIPTION FACTOR (EUROFUNG)-RELATED-RELATED"/>
    <property type="match status" value="1"/>
</dbReference>
<comment type="caution">
    <text evidence="2">The sequence shown here is derived from an EMBL/GenBank/DDBJ whole genome shotgun (WGS) entry which is preliminary data.</text>
</comment>
<reference evidence="2 3" key="1">
    <citation type="journal article" date="2022" name="G3 (Bethesda)">
        <title>Enemy or ally: a genomic approach to elucidate the lifestyle of Phyllosticta citrichinaensis.</title>
        <authorList>
            <person name="Buijs V.A."/>
            <person name="Groenewald J.Z."/>
            <person name="Haridas S."/>
            <person name="LaButti K.M."/>
            <person name="Lipzen A."/>
            <person name="Martin F.M."/>
            <person name="Barry K."/>
            <person name="Grigoriev I.V."/>
            <person name="Crous P.W."/>
            <person name="Seidl M.F."/>
        </authorList>
    </citation>
    <scope>NUCLEOTIDE SEQUENCE [LARGE SCALE GENOMIC DNA]</scope>
    <source>
        <strain evidence="2 3">CBS 129764</strain>
    </source>
</reference>
<protein>
    <recommendedName>
        <fullName evidence="4">Zn(2)-C6 fungal-type domain-containing protein</fullName>
    </recommendedName>
</protein>
<dbReference type="Proteomes" id="UP001456524">
    <property type="component" value="Unassembled WGS sequence"/>
</dbReference>
<evidence type="ECO:0000256" key="1">
    <source>
        <dbReference type="SAM" id="MobiDB-lite"/>
    </source>
</evidence>
<organism evidence="2 3">
    <name type="scientific">Phyllosticta citrichinensis</name>
    <dbReference type="NCBI Taxonomy" id="1130410"/>
    <lineage>
        <taxon>Eukaryota</taxon>
        <taxon>Fungi</taxon>
        <taxon>Dikarya</taxon>
        <taxon>Ascomycota</taxon>
        <taxon>Pezizomycotina</taxon>
        <taxon>Dothideomycetes</taxon>
        <taxon>Dothideomycetes incertae sedis</taxon>
        <taxon>Botryosphaeriales</taxon>
        <taxon>Phyllostictaceae</taxon>
        <taxon>Phyllosticta</taxon>
    </lineage>
</organism>
<feature type="region of interest" description="Disordered" evidence="1">
    <location>
        <begin position="92"/>
        <end position="112"/>
    </location>
</feature>
<evidence type="ECO:0008006" key="4">
    <source>
        <dbReference type="Google" id="ProtNLM"/>
    </source>
</evidence>
<feature type="region of interest" description="Disordered" evidence="1">
    <location>
        <begin position="1"/>
        <end position="51"/>
    </location>
</feature>
<dbReference type="EMBL" id="JBBWUH010000002">
    <property type="protein sequence ID" value="KAK8175892.1"/>
    <property type="molecule type" value="Genomic_DNA"/>
</dbReference>
<gene>
    <name evidence="2" type="ORF">IWX90DRAFT_125280</name>
</gene>